<name>A0A0C3CT57_OIDMZ</name>
<keyword evidence="2" id="KW-1185">Reference proteome</keyword>
<evidence type="ECO:0000313" key="2">
    <source>
        <dbReference type="Proteomes" id="UP000054321"/>
    </source>
</evidence>
<protein>
    <submittedName>
        <fullName evidence="1">Uncharacterized protein</fullName>
    </submittedName>
</protein>
<organism evidence="1 2">
    <name type="scientific">Oidiodendron maius (strain Zn)</name>
    <dbReference type="NCBI Taxonomy" id="913774"/>
    <lineage>
        <taxon>Eukaryota</taxon>
        <taxon>Fungi</taxon>
        <taxon>Dikarya</taxon>
        <taxon>Ascomycota</taxon>
        <taxon>Pezizomycotina</taxon>
        <taxon>Leotiomycetes</taxon>
        <taxon>Leotiomycetes incertae sedis</taxon>
        <taxon>Myxotrichaceae</taxon>
        <taxon>Oidiodendron</taxon>
    </lineage>
</organism>
<proteinExistence type="predicted"/>
<dbReference type="Proteomes" id="UP000054321">
    <property type="component" value="Unassembled WGS sequence"/>
</dbReference>
<reference evidence="2" key="2">
    <citation type="submission" date="2015-01" db="EMBL/GenBank/DDBJ databases">
        <title>Evolutionary Origins and Diversification of the Mycorrhizal Mutualists.</title>
        <authorList>
            <consortium name="DOE Joint Genome Institute"/>
            <consortium name="Mycorrhizal Genomics Consortium"/>
            <person name="Kohler A."/>
            <person name="Kuo A."/>
            <person name="Nagy L.G."/>
            <person name="Floudas D."/>
            <person name="Copeland A."/>
            <person name="Barry K.W."/>
            <person name="Cichocki N."/>
            <person name="Veneault-Fourrey C."/>
            <person name="LaButti K."/>
            <person name="Lindquist E.A."/>
            <person name="Lipzen A."/>
            <person name="Lundell T."/>
            <person name="Morin E."/>
            <person name="Murat C."/>
            <person name="Riley R."/>
            <person name="Ohm R."/>
            <person name="Sun H."/>
            <person name="Tunlid A."/>
            <person name="Henrissat B."/>
            <person name="Grigoriev I.V."/>
            <person name="Hibbett D.S."/>
            <person name="Martin F."/>
        </authorList>
    </citation>
    <scope>NUCLEOTIDE SEQUENCE [LARGE SCALE GENOMIC DNA]</scope>
    <source>
        <strain evidence="2">Zn</strain>
    </source>
</reference>
<accession>A0A0C3CT57</accession>
<gene>
    <name evidence="1" type="ORF">OIDMADRAFT_18864</name>
</gene>
<evidence type="ECO:0000313" key="1">
    <source>
        <dbReference type="EMBL" id="KIN02189.1"/>
    </source>
</evidence>
<dbReference type="HOGENOM" id="CLU_2961403_0_0_1"/>
<sequence length="59" mass="6665">MKRLLCQPLGWRSKPDALASWLSYTTRGSPARLVATSCESILTSCITHTVPQLWMIIKF</sequence>
<reference evidence="1 2" key="1">
    <citation type="submission" date="2014-04" db="EMBL/GenBank/DDBJ databases">
        <authorList>
            <consortium name="DOE Joint Genome Institute"/>
            <person name="Kuo A."/>
            <person name="Martino E."/>
            <person name="Perotto S."/>
            <person name="Kohler A."/>
            <person name="Nagy L.G."/>
            <person name="Floudas D."/>
            <person name="Copeland A."/>
            <person name="Barry K.W."/>
            <person name="Cichocki N."/>
            <person name="Veneault-Fourrey C."/>
            <person name="LaButti K."/>
            <person name="Lindquist E.A."/>
            <person name="Lipzen A."/>
            <person name="Lundell T."/>
            <person name="Morin E."/>
            <person name="Murat C."/>
            <person name="Sun H."/>
            <person name="Tunlid A."/>
            <person name="Henrissat B."/>
            <person name="Grigoriev I.V."/>
            <person name="Hibbett D.S."/>
            <person name="Martin F."/>
            <person name="Nordberg H.P."/>
            <person name="Cantor M.N."/>
            <person name="Hua S.X."/>
        </authorList>
    </citation>
    <scope>NUCLEOTIDE SEQUENCE [LARGE SCALE GENOMIC DNA]</scope>
    <source>
        <strain evidence="1 2">Zn</strain>
    </source>
</reference>
<dbReference type="AlphaFoldDB" id="A0A0C3CT57"/>
<dbReference type="InParanoid" id="A0A0C3CT57"/>
<dbReference type="EMBL" id="KN832875">
    <property type="protein sequence ID" value="KIN02189.1"/>
    <property type="molecule type" value="Genomic_DNA"/>
</dbReference>